<evidence type="ECO:0000256" key="1">
    <source>
        <dbReference type="SAM" id="MobiDB-lite"/>
    </source>
</evidence>
<organism evidence="2 3">
    <name type="scientific">Carnegiea gigantea</name>
    <dbReference type="NCBI Taxonomy" id="171969"/>
    <lineage>
        <taxon>Eukaryota</taxon>
        <taxon>Viridiplantae</taxon>
        <taxon>Streptophyta</taxon>
        <taxon>Embryophyta</taxon>
        <taxon>Tracheophyta</taxon>
        <taxon>Spermatophyta</taxon>
        <taxon>Magnoliopsida</taxon>
        <taxon>eudicotyledons</taxon>
        <taxon>Gunneridae</taxon>
        <taxon>Pentapetalae</taxon>
        <taxon>Caryophyllales</taxon>
        <taxon>Cactineae</taxon>
        <taxon>Cactaceae</taxon>
        <taxon>Cactoideae</taxon>
        <taxon>Echinocereeae</taxon>
        <taxon>Carnegiea</taxon>
    </lineage>
</organism>
<comment type="caution">
    <text evidence="2">The sequence shown here is derived from an EMBL/GenBank/DDBJ whole genome shotgun (WGS) entry which is preliminary data.</text>
</comment>
<evidence type="ECO:0000313" key="2">
    <source>
        <dbReference type="EMBL" id="KAJ8445122.1"/>
    </source>
</evidence>
<dbReference type="AlphaFoldDB" id="A0A9Q1QK14"/>
<dbReference type="PANTHER" id="PTHR37237:SF1">
    <property type="entry name" value="OS02G0567000 PROTEIN"/>
    <property type="match status" value="1"/>
</dbReference>
<protein>
    <submittedName>
        <fullName evidence="2">Uncharacterized protein</fullName>
    </submittedName>
</protein>
<proteinExistence type="predicted"/>
<keyword evidence="3" id="KW-1185">Reference proteome</keyword>
<gene>
    <name evidence="2" type="ORF">Cgig2_029494</name>
</gene>
<feature type="region of interest" description="Disordered" evidence="1">
    <location>
        <begin position="20"/>
        <end position="45"/>
    </location>
</feature>
<dbReference type="OrthoDB" id="1629067at2759"/>
<sequence length="153" mass="17129">MRGIGGPLLCIGDLLGDVGESDTSDSRHDQTLKSPPSHSSSHPDLHFQPSDLSKVFQENYDRLNKALSGTDHSWTSLTLKVMRPAAVIELGSWNFNMSFDLCLERLGQRFRAISEADDFSEFQSLCCVGPSVSFRFDVIHLASLMTFVDIWKY</sequence>
<dbReference type="Proteomes" id="UP001153076">
    <property type="component" value="Unassembled WGS sequence"/>
</dbReference>
<dbReference type="PANTHER" id="PTHR37237">
    <property type="entry name" value="OS02G0567000 PROTEIN"/>
    <property type="match status" value="1"/>
</dbReference>
<evidence type="ECO:0000313" key="3">
    <source>
        <dbReference type="Proteomes" id="UP001153076"/>
    </source>
</evidence>
<reference evidence="2" key="1">
    <citation type="submission" date="2022-04" db="EMBL/GenBank/DDBJ databases">
        <title>Carnegiea gigantea Genome sequencing and assembly v2.</title>
        <authorList>
            <person name="Copetti D."/>
            <person name="Sanderson M.J."/>
            <person name="Burquez A."/>
            <person name="Wojciechowski M.F."/>
        </authorList>
    </citation>
    <scope>NUCLEOTIDE SEQUENCE</scope>
    <source>
        <strain evidence="2">SGP5-SGP5p</strain>
        <tissue evidence="2">Aerial part</tissue>
    </source>
</reference>
<dbReference type="EMBL" id="JAKOGI010000080">
    <property type="protein sequence ID" value="KAJ8445122.1"/>
    <property type="molecule type" value="Genomic_DNA"/>
</dbReference>
<accession>A0A9Q1QK14</accession>
<name>A0A9Q1QK14_9CARY</name>